<dbReference type="Pfam" id="PF09924">
    <property type="entry name" value="LPG_synthase_C"/>
    <property type="match status" value="1"/>
</dbReference>
<gene>
    <name evidence="8" type="ORF">UFOPK2844_01184</name>
</gene>
<proteinExistence type="predicted"/>
<keyword evidence="5 6" id="KW-0472">Membrane</keyword>
<feature type="transmembrane region" description="Helical" evidence="6">
    <location>
        <begin position="49"/>
        <end position="66"/>
    </location>
</feature>
<evidence type="ECO:0000256" key="5">
    <source>
        <dbReference type="ARBA" id="ARBA00023136"/>
    </source>
</evidence>
<evidence type="ECO:0000259" key="7">
    <source>
        <dbReference type="Pfam" id="PF09924"/>
    </source>
</evidence>
<organism evidence="8">
    <name type="scientific">freshwater metagenome</name>
    <dbReference type="NCBI Taxonomy" id="449393"/>
    <lineage>
        <taxon>unclassified sequences</taxon>
        <taxon>metagenomes</taxon>
        <taxon>ecological metagenomes</taxon>
    </lineage>
</organism>
<reference evidence="8" key="1">
    <citation type="submission" date="2020-05" db="EMBL/GenBank/DDBJ databases">
        <authorList>
            <person name="Chiriac C."/>
            <person name="Salcher M."/>
            <person name="Ghai R."/>
            <person name="Kavagutti S V."/>
        </authorList>
    </citation>
    <scope>NUCLEOTIDE SEQUENCE</scope>
</reference>
<evidence type="ECO:0000256" key="6">
    <source>
        <dbReference type="SAM" id="Phobius"/>
    </source>
</evidence>
<dbReference type="GO" id="GO:0055091">
    <property type="term" value="P:phospholipid homeostasis"/>
    <property type="evidence" value="ECO:0007669"/>
    <property type="project" value="TreeGrafter"/>
</dbReference>
<dbReference type="AlphaFoldDB" id="A0A6J6UUS1"/>
<dbReference type="InterPro" id="IPR024320">
    <property type="entry name" value="LPG_synthase_C"/>
</dbReference>
<dbReference type="EMBL" id="CAEZZG010000035">
    <property type="protein sequence ID" value="CAB4762503.1"/>
    <property type="molecule type" value="Genomic_DNA"/>
</dbReference>
<dbReference type="PANTHER" id="PTHR34697">
    <property type="entry name" value="PHOSPHATIDYLGLYCEROL LYSYLTRANSFERASE"/>
    <property type="match status" value="1"/>
</dbReference>
<dbReference type="GO" id="GO:0016755">
    <property type="term" value="F:aminoacyltransferase activity"/>
    <property type="evidence" value="ECO:0007669"/>
    <property type="project" value="TreeGrafter"/>
</dbReference>
<keyword evidence="3 6" id="KW-0812">Transmembrane</keyword>
<evidence type="ECO:0000256" key="1">
    <source>
        <dbReference type="ARBA" id="ARBA00004651"/>
    </source>
</evidence>
<protein>
    <submittedName>
        <fullName evidence="8">Unannotated protein</fullName>
    </submittedName>
</protein>
<feature type="transmembrane region" description="Helical" evidence="6">
    <location>
        <begin position="12"/>
        <end position="29"/>
    </location>
</feature>
<keyword evidence="4 6" id="KW-1133">Transmembrane helix</keyword>
<sequence>MKKEKKVKSAPFYLSWILVAQSLSIIGFLSTRTFPPVIRIVGRNLSAPVFRGTEITAVIAATVILLTARGIRLRRRRAWILATVLQGVLIMTSVVHGLVQLTLRRKDEEIALKSVGISHLLSEFLILFLLLYFRKNFKTKSDIQTTMKSVFFFLRISLTSFLVGLLFVGLDQKSFTVKQNFGQILEITLKGLLGISGSIHYVTRHVQIRTEYTLAALGLLIVVTSTWQFLKPNRFKSKVDHESLNEIRTLLSRYPEHDSLSYFALRENKNFMWSKNMKAVIPYSVINGVMVTTGDPIGDRESWPSAMGAFCTEAEAHAWIPAVYGCTEEAGLIWSRETDFESLEIGDEAVVLVDTFSLEGPEMKNVRQMVNQIKRKEYSTSIRRISEIAPGELDALSKLAEKWRRGGSERGFSMALGRFCDPNDPDLVVSLALQNGEPMGMLQFIPWGTDGLSLDSMRRSPNGDPGINELLISDTVAFAKSKSITQISLNFATFRSIFEKGERLGASPITRFSHKLLLFLSRFFQMESLYRFNAKFRPIWTPRYIMFPSIRNLMKVAVAILMIESFVPVPKKKNARSVGGM</sequence>
<evidence type="ECO:0000256" key="2">
    <source>
        <dbReference type="ARBA" id="ARBA00022475"/>
    </source>
</evidence>
<feature type="transmembrane region" description="Helical" evidence="6">
    <location>
        <begin position="110"/>
        <end position="132"/>
    </location>
</feature>
<keyword evidence="2" id="KW-1003">Cell membrane</keyword>
<evidence type="ECO:0000256" key="4">
    <source>
        <dbReference type="ARBA" id="ARBA00022989"/>
    </source>
</evidence>
<dbReference type="PANTHER" id="PTHR34697:SF2">
    <property type="entry name" value="PHOSPHATIDYLGLYCEROL LYSYLTRANSFERASE"/>
    <property type="match status" value="1"/>
</dbReference>
<accession>A0A6J6UUS1</accession>
<feature type="transmembrane region" description="Helical" evidence="6">
    <location>
        <begin position="78"/>
        <end position="98"/>
    </location>
</feature>
<evidence type="ECO:0000313" key="8">
    <source>
        <dbReference type="EMBL" id="CAB4762503.1"/>
    </source>
</evidence>
<feature type="domain" description="Phosphatidylglycerol lysyltransferase C-terminal" evidence="7">
    <location>
        <begin position="248"/>
        <end position="546"/>
    </location>
</feature>
<dbReference type="GO" id="GO:0005886">
    <property type="term" value="C:plasma membrane"/>
    <property type="evidence" value="ECO:0007669"/>
    <property type="project" value="UniProtKB-SubCell"/>
</dbReference>
<feature type="transmembrane region" description="Helical" evidence="6">
    <location>
        <begin position="152"/>
        <end position="170"/>
    </location>
</feature>
<dbReference type="InterPro" id="IPR051211">
    <property type="entry name" value="PG_lysyltransferase"/>
</dbReference>
<name>A0A6J6UUS1_9ZZZZ</name>
<feature type="transmembrane region" description="Helical" evidence="6">
    <location>
        <begin position="212"/>
        <end position="230"/>
    </location>
</feature>
<evidence type="ECO:0000256" key="3">
    <source>
        <dbReference type="ARBA" id="ARBA00022692"/>
    </source>
</evidence>
<comment type="subcellular location">
    <subcellularLocation>
        <location evidence="1">Cell membrane</location>
        <topology evidence="1">Multi-pass membrane protein</topology>
    </subcellularLocation>
</comment>